<sequence length="45" mass="4454">FFVLAPAAAAPTGFFGGPLGTGGIIAIVVVVIVLIGGLVFGLRRE</sequence>
<feature type="non-terminal residue" evidence="2">
    <location>
        <position position="1"/>
    </location>
</feature>
<comment type="caution">
    <text evidence="2">The sequence shown here is derived from an EMBL/GenBank/DDBJ whole genome shotgun (WGS) entry which is preliminary data.</text>
</comment>
<keyword evidence="1" id="KW-1133">Transmembrane helix</keyword>
<accession>X1PT99</accession>
<evidence type="ECO:0000313" key="2">
    <source>
        <dbReference type="EMBL" id="GAI34099.1"/>
    </source>
</evidence>
<protein>
    <submittedName>
        <fullName evidence="2">Uncharacterized protein</fullName>
    </submittedName>
</protein>
<feature type="transmembrane region" description="Helical" evidence="1">
    <location>
        <begin position="20"/>
        <end position="42"/>
    </location>
</feature>
<proteinExistence type="predicted"/>
<keyword evidence="1" id="KW-0472">Membrane</keyword>
<dbReference type="AlphaFoldDB" id="X1PT99"/>
<dbReference type="EMBL" id="BARV01029780">
    <property type="protein sequence ID" value="GAI34099.1"/>
    <property type="molecule type" value="Genomic_DNA"/>
</dbReference>
<organism evidence="2">
    <name type="scientific">marine sediment metagenome</name>
    <dbReference type="NCBI Taxonomy" id="412755"/>
    <lineage>
        <taxon>unclassified sequences</taxon>
        <taxon>metagenomes</taxon>
        <taxon>ecological metagenomes</taxon>
    </lineage>
</organism>
<reference evidence="2" key="1">
    <citation type="journal article" date="2014" name="Front. Microbiol.">
        <title>High frequency of phylogenetically diverse reductive dehalogenase-homologous genes in deep subseafloor sedimentary metagenomes.</title>
        <authorList>
            <person name="Kawai M."/>
            <person name="Futagami T."/>
            <person name="Toyoda A."/>
            <person name="Takaki Y."/>
            <person name="Nishi S."/>
            <person name="Hori S."/>
            <person name="Arai W."/>
            <person name="Tsubouchi T."/>
            <person name="Morono Y."/>
            <person name="Uchiyama I."/>
            <person name="Ito T."/>
            <person name="Fujiyama A."/>
            <person name="Inagaki F."/>
            <person name="Takami H."/>
        </authorList>
    </citation>
    <scope>NUCLEOTIDE SEQUENCE</scope>
    <source>
        <strain evidence="2">Expedition CK06-06</strain>
    </source>
</reference>
<evidence type="ECO:0000256" key="1">
    <source>
        <dbReference type="SAM" id="Phobius"/>
    </source>
</evidence>
<name>X1PT99_9ZZZZ</name>
<keyword evidence="1" id="KW-0812">Transmembrane</keyword>
<gene>
    <name evidence="2" type="ORF">S06H3_47415</name>
</gene>